<accession>A0A5D2KAT8</accession>
<evidence type="ECO:0000313" key="2">
    <source>
        <dbReference type="Proteomes" id="UP000322667"/>
    </source>
</evidence>
<sequence>MIGSSRPAIFLHIQPRAAMATFQKTVSGNWVVVANNLGLVNGYAKNKIKLIHEACCNVMNITNHYP</sequence>
<dbReference type="EMBL" id="CM017629">
    <property type="protein sequence ID" value="TYH63153.1"/>
    <property type="molecule type" value="Genomic_DNA"/>
</dbReference>
<dbReference type="AlphaFoldDB" id="A0A5D2KAT8"/>
<evidence type="ECO:0000313" key="1">
    <source>
        <dbReference type="EMBL" id="TYH63153.1"/>
    </source>
</evidence>
<keyword evidence="2" id="KW-1185">Reference proteome</keyword>
<organism evidence="1 2">
    <name type="scientific">Gossypium tomentosum</name>
    <name type="common">Hawaiian cotton</name>
    <name type="synonym">Gossypium sandvicense</name>
    <dbReference type="NCBI Taxonomy" id="34277"/>
    <lineage>
        <taxon>Eukaryota</taxon>
        <taxon>Viridiplantae</taxon>
        <taxon>Streptophyta</taxon>
        <taxon>Embryophyta</taxon>
        <taxon>Tracheophyta</taxon>
        <taxon>Spermatophyta</taxon>
        <taxon>Magnoliopsida</taxon>
        <taxon>eudicotyledons</taxon>
        <taxon>Gunneridae</taxon>
        <taxon>Pentapetalae</taxon>
        <taxon>rosids</taxon>
        <taxon>malvids</taxon>
        <taxon>Malvales</taxon>
        <taxon>Malvaceae</taxon>
        <taxon>Malvoideae</taxon>
        <taxon>Gossypium</taxon>
    </lineage>
</organism>
<name>A0A5D2KAT8_GOSTO</name>
<gene>
    <name evidence="1" type="ORF">ES332_D07G170300v1</name>
</gene>
<proteinExistence type="predicted"/>
<protein>
    <submittedName>
        <fullName evidence="1">Uncharacterized protein</fullName>
    </submittedName>
</protein>
<dbReference type="Proteomes" id="UP000322667">
    <property type="component" value="Chromosome D07"/>
</dbReference>
<reference evidence="1 2" key="1">
    <citation type="submission" date="2019-07" db="EMBL/GenBank/DDBJ databases">
        <title>WGS assembly of Gossypium tomentosum.</title>
        <authorList>
            <person name="Chen Z.J."/>
            <person name="Sreedasyam A."/>
            <person name="Ando A."/>
            <person name="Song Q."/>
            <person name="De L."/>
            <person name="Hulse-Kemp A."/>
            <person name="Ding M."/>
            <person name="Ye W."/>
            <person name="Kirkbride R."/>
            <person name="Jenkins J."/>
            <person name="Plott C."/>
            <person name="Lovell J."/>
            <person name="Lin Y.-M."/>
            <person name="Vaughn R."/>
            <person name="Liu B."/>
            <person name="Li W."/>
            <person name="Simpson S."/>
            <person name="Scheffler B."/>
            <person name="Saski C."/>
            <person name="Grover C."/>
            <person name="Hu G."/>
            <person name="Conover J."/>
            <person name="Carlson J."/>
            <person name="Shu S."/>
            <person name="Boston L."/>
            <person name="Williams M."/>
            <person name="Peterson D."/>
            <person name="Mcgee K."/>
            <person name="Jones D."/>
            <person name="Wendel J."/>
            <person name="Stelly D."/>
            <person name="Grimwood J."/>
            <person name="Schmutz J."/>
        </authorList>
    </citation>
    <scope>NUCLEOTIDE SEQUENCE [LARGE SCALE GENOMIC DNA]</scope>
    <source>
        <strain evidence="1">7179.01</strain>
    </source>
</reference>